<dbReference type="EMBL" id="KZ852049">
    <property type="protein sequence ID" value="RDH32672.1"/>
    <property type="molecule type" value="Genomic_DNA"/>
</dbReference>
<dbReference type="RefSeq" id="XP_026625694.1">
    <property type="nucleotide sequence ID" value="XM_026775658.1"/>
</dbReference>
<evidence type="ECO:0000313" key="1">
    <source>
        <dbReference type="EMBL" id="RDH32672.1"/>
    </source>
</evidence>
<dbReference type="AlphaFoldDB" id="A0A3F3Q107"/>
<organism evidence="1 2">
    <name type="scientific">Aspergillus welwitschiae</name>
    <dbReference type="NCBI Taxonomy" id="1341132"/>
    <lineage>
        <taxon>Eukaryota</taxon>
        <taxon>Fungi</taxon>
        <taxon>Dikarya</taxon>
        <taxon>Ascomycota</taxon>
        <taxon>Pezizomycotina</taxon>
        <taxon>Eurotiomycetes</taxon>
        <taxon>Eurotiomycetidae</taxon>
        <taxon>Eurotiales</taxon>
        <taxon>Aspergillaceae</taxon>
        <taxon>Aspergillus</taxon>
        <taxon>Aspergillus subgen. Circumdati</taxon>
    </lineage>
</organism>
<reference evidence="1 2" key="1">
    <citation type="submission" date="2018-07" db="EMBL/GenBank/DDBJ databases">
        <title>The genomes of Aspergillus section Nigri reveals drivers in fungal speciation.</title>
        <authorList>
            <consortium name="DOE Joint Genome Institute"/>
            <person name="Vesth T.C."/>
            <person name="Nybo J."/>
            <person name="Theobald S."/>
            <person name="Brandl J."/>
            <person name="Frisvad J.C."/>
            <person name="Nielsen K.F."/>
            <person name="Lyhne E.K."/>
            <person name="Kogle M.E."/>
            <person name="Kuo A."/>
            <person name="Riley R."/>
            <person name="Clum A."/>
            <person name="Nolan M."/>
            <person name="Lipzen A."/>
            <person name="Salamov A."/>
            <person name="Henrissat B."/>
            <person name="Wiebenga A."/>
            <person name="De vries R.P."/>
            <person name="Grigoriev I.V."/>
            <person name="Mortensen U.H."/>
            <person name="Andersen M.R."/>
            <person name="Baker S.E."/>
        </authorList>
    </citation>
    <scope>NUCLEOTIDE SEQUENCE [LARGE SCALE GENOMIC DNA]</scope>
    <source>
        <strain evidence="1 2">CBS 139.54b</strain>
    </source>
</reference>
<gene>
    <name evidence="1" type="ORF">BDQ94DRAFT_39486</name>
</gene>
<dbReference type="Proteomes" id="UP000253729">
    <property type="component" value="Unassembled WGS sequence"/>
</dbReference>
<dbReference type="GeneID" id="38144014"/>
<sequence>MGGGRPVDDAQIAGAKRLSNSSRAAITKSDCRRSCRGFYVFSRLIISLLCCVEKTSLDRVLVIRCLGSNIPDSSLLSRSQPITQAPGLSYSSGAARLQDRAYFSEIHRNYDW</sequence>
<accession>A0A3F3Q107</accession>
<keyword evidence="2" id="KW-1185">Reference proteome</keyword>
<proteinExistence type="predicted"/>
<protein>
    <submittedName>
        <fullName evidence="1">Uncharacterized protein</fullName>
    </submittedName>
</protein>
<evidence type="ECO:0000313" key="2">
    <source>
        <dbReference type="Proteomes" id="UP000253729"/>
    </source>
</evidence>
<name>A0A3F3Q107_9EURO</name>